<accession>A0AAU9W6W4</accession>
<dbReference type="SUPFAM" id="SSF48452">
    <property type="entry name" value="TPR-like"/>
    <property type="match status" value="1"/>
</dbReference>
<proteinExistence type="predicted"/>
<keyword evidence="1" id="KW-0802">TPR repeat</keyword>
<organism evidence="2 3">
    <name type="scientific">Pocillopora meandrina</name>
    <dbReference type="NCBI Taxonomy" id="46732"/>
    <lineage>
        <taxon>Eukaryota</taxon>
        <taxon>Metazoa</taxon>
        <taxon>Cnidaria</taxon>
        <taxon>Anthozoa</taxon>
        <taxon>Hexacorallia</taxon>
        <taxon>Scleractinia</taxon>
        <taxon>Astrocoeniina</taxon>
        <taxon>Pocilloporidae</taxon>
        <taxon>Pocillopora</taxon>
    </lineage>
</organism>
<reference evidence="2 3" key="1">
    <citation type="submission" date="2022-05" db="EMBL/GenBank/DDBJ databases">
        <authorList>
            <consortium name="Genoscope - CEA"/>
            <person name="William W."/>
        </authorList>
    </citation>
    <scope>NUCLEOTIDE SEQUENCE [LARGE SCALE GENOMIC DNA]</scope>
</reference>
<gene>
    <name evidence="2" type="ORF">PMEA_00034657</name>
</gene>
<evidence type="ECO:0000256" key="1">
    <source>
        <dbReference type="PROSITE-ProRule" id="PRU00339"/>
    </source>
</evidence>
<dbReference type="InterPro" id="IPR011990">
    <property type="entry name" value="TPR-like_helical_dom_sf"/>
</dbReference>
<dbReference type="AlphaFoldDB" id="A0AAU9W6W4"/>
<dbReference type="Proteomes" id="UP001159428">
    <property type="component" value="Unassembled WGS sequence"/>
</dbReference>
<evidence type="ECO:0000313" key="3">
    <source>
        <dbReference type="Proteomes" id="UP001159428"/>
    </source>
</evidence>
<name>A0AAU9W6W4_9CNID</name>
<dbReference type="InterPro" id="IPR019734">
    <property type="entry name" value="TPR_rpt"/>
</dbReference>
<evidence type="ECO:0000313" key="2">
    <source>
        <dbReference type="EMBL" id="CAH3103227.1"/>
    </source>
</evidence>
<sequence length="525" mass="59672">MHMPESSKGSWPLDSSCVHEGYELKILKACRHHITHLLSSEVSHFFPGPFVQIQVVVALITGNNELFDCRLGAYGPGQFKVNGGRGVIEAEVKTVGCNYFVETMSTDCSGNELPSCAGNFLFLFPARFPAEYQIYIKFRALTGELLDAIPLPILTHHQGTNLFDYWDGHSLPLVESPISKKQLVGILGIPEGQKIVLYFQELVENGAIECFRRDMLCLIQHTHTSNHVEAKYQDLLLAVKVEESLILYQMGDLEGCKHAGKDVCIQANRNHSTNYNALVGRAKSVVSGVYKMEENFEMAEELLDSSTELLQAVVPNEETPINRTRFAALLCEKEAVMGITKSEEEKLEEFLKDVTLRSGHRLERNQSRIARSPRRFLIRAILHYLRSKKDKATNLQTDVSQRALAIADEYAQQFKRDFLTNCPMRDRAGFYIAYGDLLTRKGQYEEAIRLESKALRIAEDLQLQIDINGARDRLQQLDRLPMERDETGRRRRDLADREMEEYHGFQEPGCEVLPGLLMELDRAMN</sequence>
<feature type="repeat" description="TPR" evidence="1">
    <location>
        <begin position="428"/>
        <end position="461"/>
    </location>
</feature>
<keyword evidence="3" id="KW-1185">Reference proteome</keyword>
<dbReference type="EMBL" id="CALNXJ010000009">
    <property type="protein sequence ID" value="CAH3103227.1"/>
    <property type="molecule type" value="Genomic_DNA"/>
</dbReference>
<protein>
    <submittedName>
        <fullName evidence="2">Uncharacterized protein</fullName>
    </submittedName>
</protein>
<comment type="caution">
    <text evidence="2">The sequence shown here is derived from an EMBL/GenBank/DDBJ whole genome shotgun (WGS) entry which is preliminary data.</text>
</comment>
<dbReference type="PROSITE" id="PS50005">
    <property type="entry name" value="TPR"/>
    <property type="match status" value="1"/>
</dbReference>